<dbReference type="InterPro" id="IPR035709">
    <property type="entry name" value="YoaB-like"/>
</dbReference>
<dbReference type="SUPFAM" id="SSF55298">
    <property type="entry name" value="YjgF-like"/>
    <property type="match status" value="1"/>
</dbReference>
<reference evidence="2 3" key="1">
    <citation type="submission" date="2017-05" db="EMBL/GenBank/DDBJ databases">
        <title>Complete and WGS of Bordetella genogroups.</title>
        <authorList>
            <person name="Spilker T."/>
            <person name="Lipuma J."/>
        </authorList>
    </citation>
    <scope>NUCLEOTIDE SEQUENCE [LARGE SCALE GENOMIC DNA]</scope>
    <source>
        <strain evidence="2 3">AU9795</strain>
    </source>
</reference>
<sequence>MSERLPITRLDQNSRRARAVIHNNTVYLAGHTADDRSQDIGGQTRQVLAKVDEMLAAAGTDKSRALNVTIWLKSMADFAGMNAVYDAWIASGQAPARCCGAIELAAPDILVEIMVTAAV</sequence>
<keyword evidence="3" id="KW-1185">Reference proteome</keyword>
<organism evidence="1 4">
    <name type="scientific">Bordetella genomosp. 1</name>
    <dbReference type="NCBI Taxonomy" id="1395607"/>
    <lineage>
        <taxon>Bacteria</taxon>
        <taxon>Pseudomonadati</taxon>
        <taxon>Pseudomonadota</taxon>
        <taxon>Betaproteobacteria</taxon>
        <taxon>Burkholderiales</taxon>
        <taxon>Alcaligenaceae</taxon>
        <taxon>Bordetella</taxon>
    </lineage>
</organism>
<dbReference type="Gene3D" id="3.30.1330.40">
    <property type="entry name" value="RutC-like"/>
    <property type="match status" value="1"/>
</dbReference>
<dbReference type="EMBL" id="NEVR01000001">
    <property type="protein sequence ID" value="OZI68085.1"/>
    <property type="molecule type" value="Genomic_DNA"/>
</dbReference>
<dbReference type="InterPro" id="IPR035959">
    <property type="entry name" value="RutC-like_sf"/>
</dbReference>
<dbReference type="PANTHER" id="PTHR47328:SF1">
    <property type="entry name" value="RUTC FAMILY PROTEIN YOAB"/>
    <property type="match status" value="1"/>
</dbReference>
<dbReference type="RefSeq" id="WP_094828911.1">
    <property type="nucleotide sequence ID" value="NZ_NEVL01000006.1"/>
</dbReference>
<evidence type="ECO:0000313" key="4">
    <source>
        <dbReference type="Proteomes" id="UP000217005"/>
    </source>
</evidence>
<dbReference type="Pfam" id="PF01042">
    <property type="entry name" value="Ribonuc_L-PSP"/>
    <property type="match status" value="1"/>
</dbReference>
<comment type="caution">
    <text evidence="1">The sequence shown here is derived from an EMBL/GenBank/DDBJ whole genome shotgun (WGS) entry which is preliminary data.</text>
</comment>
<dbReference type="AlphaFoldDB" id="A0A261RVL8"/>
<dbReference type="OrthoDB" id="6899345at2"/>
<dbReference type="CDD" id="cd06150">
    <property type="entry name" value="YjgF_YER057c_UK114_like_2"/>
    <property type="match status" value="1"/>
</dbReference>
<accession>A0A261RVL8</accession>
<reference evidence="1 4" key="2">
    <citation type="submission" date="2017-05" db="EMBL/GenBank/DDBJ databases">
        <title>Complete and WGS of Bordetella genogroups.</title>
        <authorList>
            <person name="Spilker T."/>
            <person name="LiPuma J."/>
        </authorList>
    </citation>
    <scope>NUCLEOTIDE SEQUENCE [LARGE SCALE GENOMIC DNA]</scope>
    <source>
        <strain evidence="1 4">AU17610</strain>
    </source>
</reference>
<dbReference type="Proteomes" id="UP000217005">
    <property type="component" value="Unassembled WGS sequence"/>
</dbReference>
<evidence type="ECO:0000313" key="2">
    <source>
        <dbReference type="EMBL" id="OZI68085.1"/>
    </source>
</evidence>
<gene>
    <name evidence="2" type="ORF">CAL27_01025</name>
    <name evidence="1" type="ORF">CEG14_23980</name>
</gene>
<evidence type="ECO:0008006" key="5">
    <source>
        <dbReference type="Google" id="ProtNLM"/>
    </source>
</evidence>
<dbReference type="EMBL" id="NEVL01000006">
    <property type="protein sequence ID" value="OZI28985.1"/>
    <property type="molecule type" value="Genomic_DNA"/>
</dbReference>
<protein>
    <recommendedName>
        <fullName evidence="5">RidA/YER057c/UK114 family protein</fullName>
    </recommendedName>
</protein>
<dbReference type="PANTHER" id="PTHR47328">
    <property type="match status" value="1"/>
</dbReference>
<proteinExistence type="predicted"/>
<name>A0A261RVL8_9BORD</name>
<dbReference type="Proteomes" id="UP000216354">
    <property type="component" value="Unassembled WGS sequence"/>
</dbReference>
<evidence type="ECO:0000313" key="3">
    <source>
        <dbReference type="Proteomes" id="UP000216354"/>
    </source>
</evidence>
<evidence type="ECO:0000313" key="1">
    <source>
        <dbReference type="EMBL" id="OZI28985.1"/>
    </source>
</evidence>
<dbReference type="InterPro" id="IPR006175">
    <property type="entry name" value="YjgF/YER057c/UK114"/>
</dbReference>